<dbReference type="AlphaFoldDB" id="A0AAU9ZWF8"/>
<accession>A0AAU9ZWF8</accession>
<evidence type="ECO:0000259" key="1">
    <source>
        <dbReference type="Pfam" id="PF13847"/>
    </source>
</evidence>
<gene>
    <name evidence="2" type="primary">As3mt</name>
    <name evidence="2" type="ORF">PHOROB_LOCUS13101</name>
</gene>
<protein>
    <submittedName>
        <fullName evidence="2">As3mt protein</fullName>
    </submittedName>
</protein>
<organism evidence="2 3">
    <name type="scientific">Phodopus roborovskii</name>
    <name type="common">Roborovski's desert hamster</name>
    <name type="synonym">Cricetulus roborovskii</name>
    <dbReference type="NCBI Taxonomy" id="109678"/>
    <lineage>
        <taxon>Eukaryota</taxon>
        <taxon>Metazoa</taxon>
        <taxon>Chordata</taxon>
        <taxon>Craniata</taxon>
        <taxon>Vertebrata</taxon>
        <taxon>Euteleostomi</taxon>
        <taxon>Mammalia</taxon>
        <taxon>Eutheria</taxon>
        <taxon>Euarchontoglires</taxon>
        <taxon>Glires</taxon>
        <taxon>Rodentia</taxon>
        <taxon>Myomorpha</taxon>
        <taxon>Muroidea</taxon>
        <taxon>Cricetidae</taxon>
        <taxon>Cricetinae</taxon>
        <taxon>Phodopus</taxon>
    </lineage>
</organism>
<evidence type="ECO:0000313" key="3">
    <source>
        <dbReference type="Proteomes" id="UP001152836"/>
    </source>
</evidence>
<dbReference type="Pfam" id="PF13847">
    <property type="entry name" value="Methyltransf_31"/>
    <property type="match status" value="1"/>
</dbReference>
<dbReference type="Gene3D" id="3.40.50.150">
    <property type="entry name" value="Vaccinia Virus protein VP39"/>
    <property type="match status" value="1"/>
</dbReference>
<dbReference type="EMBL" id="CALSGD010001525">
    <property type="protein sequence ID" value="CAH6945128.1"/>
    <property type="molecule type" value="Genomic_DNA"/>
</dbReference>
<feature type="domain" description="Methyltransferase" evidence="1">
    <location>
        <begin position="1"/>
        <end position="71"/>
    </location>
</feature>
<sequence>MTKVQVEVAKTYLEYHMEKFGFQAPNVTFIQGCIEKLAEAGVQKESYDIVMKGTVMSSLQTITTKHSCLRENSGMSSLWHNHLAMDSYGYSPTQKHKLKLL</sequence>
<evidence type="ECO:0000313" key="2">
    <source>
        <dbReference type="EMBL" id="CAH6945128.1"/>
    </source>
</evidence>
<dbReference type="InterPro" id="IPR029063">
    <property type="entry name" value="SAM-dependent_MTases_sf"/>
</dbReference>
<comment type="caution">
    <text evidence="2">The sequence shown here is derived from an EMBL/GenBank/DDBJ whole genome shotgun (WGS) entry which is preliminary data.</text>
</comment>
<proteinExistence type="predicted"/>
<dbReference type="Proteomes" id="UP001152836">
    <property type="component" value="Unassembled WGS sequence"/>
</dbReference>
<name>A0AAU9ZWF8_PHORO</name>
<reference evidence="2" key="1">
    <citation type="submission" date="2022-06" db="EMBL/GenBank/DDBJ databases">
        <authorList>
            <person name="Andreotti S."/>
            <person name="Wyler E."/>
        </authorList>
    </citation>
    <scope>NUCLEOTIDE SEQUENCE</scope>
</reference>
<keyword evidence="3" id="KW-1185">Reference proteome</keyword>
<dbReference type="InterPro" id="IPR025714">
    <property type="entry name" value="Methyltranfer_dom"/>
</dbReference>
<dbReference type="PROSITE" id="PS51257">
    <property type="entry name" value="PROKAR_LIPOPROTEIN"/>
    <property type="match status" value="1"/>
</dbReference>
<dbReference type="SUPFAM" id="SSF53335">
    <property type="entry name" value="S-adenosyl-L-methionine-dependent methyltransferases"/>
    <property type="match status" value="1"/>
</dbReference>